<evidence type="ECO:0008006" key="3">
    <source>
        <dbReference type="Google" id="ProtNLM"/>
    </source>
</evidence>
<sequence length="66" mass="7711">MLFSIADAVYDSQHLYHNADMCDIFLVNPINSRNGQQIKSSHRRVLLYLITTIFGKQLMKERGRIE</sequence>
<proteinExistence type="predicted"/>
<dbReference type="EMBL" id="AMYJ01000013">
    <property type="protein sequence ID" value="KIU74542.1"/>
    <property type="molecule type" value="Genomic_DNA"/>
</dbReference>
<protein>
    <recommendedName>
        <fullName evidence="3">Transposase</fullName>
    </recommendedName>
</protein>
<evidence type="ECO:0000313" key="1">
    <source>
        <dbReference type="EMBL" id="KIU74542.1"/>
    </source>
</evidence>
<dbReference type="Proteomes" id="UP000032407">
    <property type="component" value="Unassembled WGS sequence"/>
</dbReference>
<evidence type="ECO:0000313" key="2">
    <source>
        <dbReference type="Proteomes" id="UP000032407"/>
    </source>
</evidence>
<gene>
    <name evidence="1" type="ORF">C797_12266</name>
</gene>
<name>A0A9X0F9C4_BACTU</name>
<dbReference type="AlphaFoldDB" id="A0A9X0F9C4"/>
<reference evidence="1 2" key="1">
    <citation type="journal article" date="2015" name="Sci. Rep.">
        <title>The expression and crystallization of Cry65Aa require two C-termini, revealing a novel evolutionary strategy of Bacillus thuringiensis Cry proteins.</title>
        <authorList>
            <person name="Peng D.H."/>
            <person name="Pang C.Y."/>
            <person name="Wu H."/>
            <person name="Huang Q."/>
            <person name="Zheng J.S."/>
            <person name="Sun M."/>
        </authorList>
    </citation>
    <scope>NUCLEOTIDE SEQUENCE [LARGE SCALE GENOMIC DNA]</scope>
    <source>
        <strain evidence="1 2">Sbt003</strain>
    </source>
</reference>
<accession>A0A9X0F9C4</accession>
<comment type="caution">
    <text evidence="1">The sequence shown here is derived from an EMBL/GenBank/DDBJ whole genome shotgun (WGS) entry which is preliminary data.</text>
</comment>
<organism evidence="1 2">
    <name type="scientific">Bacillus thuringiensis Sbt003</name>
    <dbReference type="NCBI Taxonomy" id="1235825"/>
    <lineage>
        <taxon>Bacteria</taxon>
        <taxon>Bacillati</taxon>
        <taxon>Bacillota</taxon>
        <taxon>Bacilli</taxon>
        <taxon>Bacillales</taxon>
        <taxon>Bacillaceae</taxon>
        <taxon>Bacillus</taxon>
        <taxon>Bacillus cereus group</taxon>
    </lineage>
</organism>